<dbReference type="AlphaFoldDB" id="A0AAN7L491"/>
<dbReference type="Gene3D" id="1.25.40.10">
    <property type="entry name" value="Tetratricopeptide repeat domain"/>
    <property type="match status" value="1"/>
</dbReference>
<keyword evidence="4" id="KW-1185">Reference proteome</keyword>
<evidence type="ECO:0000313" key="4">
    <source>
        <dbReference type="Proteomes" id="UP001346149"/>
    </source>
</evidence>
<dbReference type="EMBL" id="JAXQNO010000017">
    <property type="protein sequence ID" value="KAK4779322.1"/>
    <property type="molecule type" value="Genomic_DNA"/>
</dbReference>
<proteinExistence type="predicted"/>
<evidence type="ECO:0000313" key="3">
    <source>
        <dbReference type="EMBL" id="KAK4779322.1"/>
    </source>
</evidence>
<keyword evidence="2" id="KW-0802">TPR repeat</keyword>
<evidence type="ECO:0000256" key="1">
    <source>
        <dbReference type="ARBA" id="ARBA00022737"/>
    </source>
</evidence>
<dbReference type="Proteomes" id="UP001346149">
    <property type="component" value="Unassembled WGS sequence"/>
</dbReference>
<dbReference type="InterPro" id="IPR011990">
    <property type="entry name" value="TPR-like_helical_dom_sf"/>
</dbReference>
<dbReference type="PANTHER" id="PTHR46050">
    <property type="entry name" value="TPR REPEAT-CONTAINING THIOREDOXIN"/>
    <property type="match status" value="1"/>
</dbReference>
<dbReference type="InterPro" id="IPR013105">
    <property type="entry name" value="TPR_2"/>
</dbReference>
<organism evidence="3 4">
    <name type="scientific">Trapa natans</name>
    <name type="common">Water chestnut</name>
    <dbReference type="NCBI Taxonomy" id="22666"/>
    <lineage>
        <taxon>Eukaryota</taxon>
        <taxon>Viridiplantae</taxon>
        <taxon>Streptophyta</taxon>
        <taxon>Embryophyta</taxon>
        <taxon>Tracheophyta</taxon>
        <taxon>Spermatophyta</taxon>
        <taxon>Magnoliopsida</taxon>
        <taxon>eudicotyledons</taxon>
        <taxon>Gunneridae</taxon>
        <taxon>Pentapetalae</taxon>
        <taxon>rosids</taxon>
        <taxon>malvids</taxon>
        <taxon>Myrtales</taxon>
        <taxon>Lythraceae</taxon>
        <taxon>Trapa</taxon>
    </lineage>
</organism>
<protein>
    <recommendedName>
        <fullName evidence="5">Tetratricopeptide repeat protein</fullName>
    </recommendedName>
</protein>
<dbReference type="InterPro" id="IPR044534">
    <property type="entry name" value="TTL1-4"/>
</dbReference>
<sequence>MRPWQCMIGQYRFFRRMRPSGLTNQSAALMALGRLREAERECEEALRLNPSYELARQRLFSLDLRLGQVEDARLYANYVWQDPMELQKLQLIEKLLKSCPKDWRLEDWKTAVREVIGLIWPWMTLLCIVSIL</sequence>
<keyword evidence="1" id="KW-0677">Repeat</keyword>
<dbReference type="GO" id="GO:0005737">
    <property type="term" value="C:cytoplasm"/>
    <property type="evidence" value="ECO:0007669"/>
    <property type="project" value="TreeGrafter"/>
</dbReference>
<name>A0AAN7L491_TRANT</name>
<reference evidence="3 4" key="1">
    <citation type="journal article" date="2023" name="Hortic Res">
        <title>Pangenome of water caltrop reveals structural variations and asymmetric subgenome divergence after allopolyploidization.</title>
        <authorList>
            <person name="Zhang X."/>
            <person name="Chen Y."/>
            <person name="Wang L."/>
            <person name="Yuan Y."/>
            <person name="Fang M."/>
            <person name="Shi L."/>
            <person name="Lu R."/>
            <person name="Comes H.P."/>
            <person name="Ma Y."/>
            <person name="Chen Y."/>
            <person name="Huang G."/>
            <person name="Zhou Y."/>
            <person name="Zheng Z."/>
            <person name="Qiu Y."/>
        </authorList>
    </citation>
    <scope>NUCLEOTIDE SEQUENCE [LARGE SCALE GENOMIC DNA]</scope>
    <source>
        <strain evidence="3">F231</strain>
    </source>
</reference>
<evidence type="ECO:0008006" key="5">
    <source>
        <dbReference type="Google" id="ProtNLM"/>
    </source>
</evidence>
<comment type="caution">
    <text evidence="3">The sequence shown here is derived from an EMBL/GenBank/DDBJ whole genome shotgun (WGS) entry which is preliminary data.</text>
</comment>
<dbReference type="SUPFAM" id="SSF48452">
    <property type="entry name" value="TPR-like"/>
    <property type="match status" value="1"/>
</dbReference>
<gene>
    <name evidence="3" type="ORF">SAY86_006850</name>
</gene>
<accession>A0AAN7L491</accession>
<dbReference type="Pfam" id="PF07719">
    <property type="entry name" value="TPR_2"/>
    <property type="match status" value="1"/>
</dbReference>
<dbReference type="PANTHER" id="PTHR46050:SF29">
    <property type="entry name" value="TPR REPEAT-CONTAINING THIOREDOXIN TTL4"/>
    <property type="match status" value="1"/>
</dbReference>
<evidence type="ECO:0000256" key="2">
    <source>
        <dbReference type="ARBA" id="ARBA00022803"/>
    </source>
</evidence>